<comment type="caution">
    <text evidence="1">The sequence shown here is derived from an EMBL/GenBank/DDBJ whole genome shotgun (WGS) entry which is preliminary data.</text>
</comment>
<gene>
    <name evidence="1" type="ORF">DSO57_1016001</name>
</gene>
<evidence type="ECO:0000313" key="1">
    <source>
        <dbReference type="EMBL" id="KAJ9065791.1"/>
    </source>
</evidence>
<dbReference type="EMBL" id="QTSX02004324">
    <property type="protein sequence ID" value="KAJ9065791.1"/>
    <property type="molecule type" value="Genomic_DNA"/>
</dbReference>
<sequence>MHRATLLQTAHAIQRPLWIAQISGSGKNENARTPDPVPTLLMVLEELCSTTSETCCPPA</sequence>
<proteinExistence type="predicted"/>
<accession>A0ACC2STS5</accession>
<name>A0ACC2STS5_9FUNG</name>
<evidence type="ECO:0000313" key="2">
    <source>
        <dbReference type="Proteomes" id="UP001165960"/>
    </source>
</evidence>
<protein>
    <submittedName>
        <fullName evidence="1">Uncharacterized protein</fullName>
    </submittedName>
</protein>
<keyword evidence="2" id="KW-1185">Reference proteome</keyword>
<organism evidence="1 2">
    <name type="scientific">Entomophthora muscae</name>
    <dbReference type="NCBI Taxonomy" id="34485"/>
    <lineage>
        <taxon>Eukaryota</taxon>
        <taxon>Fungi</taxon>
        <taxon>Fungi incertae sedis</taxon>
        <taxon>Zoopagomycota</taxon>
        <taxon>Entomophthoromycotina</taxon>
        <taxon>Entomophthoromycetes</taxon>
        <taxon>Entomophthorales</taxon>
        <taxon>Entomophthoraceae</taxon>
        <taxon>Entomophthora</taxon>
    </lineage>
</organism>
<dbReference type="Proteomes" id="UP001165960">
    <property type="component" value="Unassembled WGS sequence"/>
</dbReference>
<reference evidence="1" key="1">
    <citation type="submission" date="2022-04" db="EMBL/GenBank/DDBJ databases">
        <title>Genome of the entomopathogenic fungus Entomophthora muscae.</title>
        <authorList>
            <person name="Elya C."/>
            <person name="Lovett B.R."/>
            <person name="Lee E."/>
            <person name="Macias A.M."/>
            <person name="Hajek A.E."/>
            <person name="De Bivort B.L."/>
            <person name="Kasson M.T."/>
            <person name="De Fine Licht H.H."/>
            <person name="Stajich J.E."/>
        </authorList>
    </citation>
    <scope>NUCLEOTIDE SEQUENCE</scope>
    <source>
        <strain evidence="1">Berkeley</strain>
    </source>
</reference>